<evidence type="ECO:0000256" key="1">
    <source>
        <dbReference type="SAM" id="MobiDB-lite"/>
    </source>
</evidence>
<name>A0A5B7FM20_PORTR</name>
<comment type="caution">
    <text evidence="2">The sequence shown here is derived from an EMBL/GenBank/DDBJ whole genome shotgun (WGS) entry which is preliminary data.</text>
</comment>
<reference evidence="2 3" key="1">
    <citation type="submission" date="2019-05" db="EMBL/GenBank/DDBJ databases">
        <title>Another draft genome of Portunus trituberculatus and its Hox gene families provides insights of decapod evolution.</title>
        <authorList>
            <person name="Jeong J.-H."/>
            <person name="Song I."/>
            <person name="Kim S."/>
            <person name="Choi T."/>
            <person name="Kim D."/>
            <person name="Ryu S."/>
            <person name="Kim W."/>
        </authorList>
    </citation>
    <scope>NUCLEOTIDE SEQUENCE [LARGE SCALE GENOMIC DNA]</scope>
    <source>
        <tissue evidence="2">Muscle</tissue>
    </source>
</reference>
<evidence type="ECO:0000313" key="2">
    <source>
        <dbReference type="EMBL" id="MPC46377.1"/>
    </source>
</evidence>
<accession>A0A5B7FM20</accession>
<feature type="region of interest" description="Disordered" evidence="1">
    <location>
        <begin position="74"/>
        <end position="94"/>
    </location>
</feature>
<protein>
    <submittedName>
        <fullName evidence="2">Uncharacterized protein</fullName>
    </submittedName>
</protein>
<dbReference type="Proteomes" id="UP000324222">
    <property type="component" value="Unassembled WGS sequence"/>
</dbReference>
<keyword evidence="3" id="KW-1185">Reference proteome</keyword>
<dbReference type="EMBL" id="VSRR010007174">
    <property type="protein sequence ID" value="MPC46377.1"/>
    <property type="molecule type" value="Genomic_DNA"/>
</dbReference>
<sequence length="139" mass="15199">MTSRQKRLEKMNICYEVKRRPTLGHRRAGRMRALRGVALQGSRGRVKLCHVEGCARQSVKALGPSSRGHRSVLVLAGVGPGPPRSTTTPDATRHQTRLLSSLFRGRGTARPASPCPALLCHEFSHRTDDPLTCGAEPKI</sequence>
<evidence type="ECO:0000313" key="3">
    <source>
        <dbReference type="Proteomes" id="UP000324222"/>
    </source>
</evidence>
<dbReference type="AlphaFoldDB" id="A0A5B7FM20"/>
<gene>
    <name evidence="2" type="ORF">E2C01_040097</name>
</gene>
<proteinExistence type="predicted"/>
<organism evidence="2 3">
    <name type="scientific">Portunus trituberculatus</name>
    <name type="common">Swimming crab</name>
    <name type="synonym">Neptunus trituberculatus</name>
    <dbReference type="NCBI Taxonomy" id="210409"/>
    <lineage>
        <taxon>Eukaryota</taxon>
        <taxon>Metazoa</taxon>
        <taxon>Ecdysozoa</taxon>
        <taxon>Arthropoda</taxon>
        <taxon>Crustacea</taxon>
        <taxon>Multicrustacea</taxon>
        <taxon>Malacostraca</taxon>
        <taxon>Eumalacostraca</taxon>
        <taxon>Eucarida</taxon>
        <taxon>Decapoda</taxon>
        <taxon>Pleocyemata</taxon>
        <taxon>Brachyura</taxon>
        <taxon>Eubrachyura</taxon>
        <taxon>Portunoidea</taxon>
        <taxon>Portunidae</taxon>
        <taxon>Portuninae</taxon>
        <taxon>Portunus</taxon>
    </lineage>
</organism>